<comment type="caution">
    <text evidence="7">The sequence shown here is derived from an EMBL/GenBank/DDBJ whole genome shotgun (WGS) entry which is preliminary data.</text>
</comment>
<dbReference type="AlphaFoldDB" id="A0A430S2L5"/>
<evidence type="ECO:0008006" key="11">
    <source>
        <dbReference type="Google" id="ProtNLM"/>
    </source>
</evidence>
<dbReference type="GO" id="GO:0005524">
    <property type="term" value="F:ATP binding"/>
    <property type="evidence" value="ECO:0007669"/>
    <property type="project" value="UniProtKB-KW"/>
</dbReference>
<evidence type="ECO:0000259" key="5">
    <source>
        <dbReference type="SMART" id="SM00382"/>
    </source>
</evidence>
<dbReference type="PANTHER" id="PTHR11638">
    <property type="entry name" value="ATP-DEPENDENT CLP PROTEASE"/>
    <property type="match status" value="1"/>
</dbReference>
<name>A0A430S2L5_THESC</name>
<keyword evidence="1" id="KW-0547">Nucleotide-binding</keyword>
<dbReference type="SMART" id="SM01086">
    <property type="entry name" value="ClpB_D2-small"/>
    <property type="match status" value="1"/>
</dbReference>
<proteinExistence type="predicted"/>
<feature type="transmembrane region" description="Helical" evidence="4">
    <location>
        <begin position="35"/>
        <end position="56"/>
    </location>
</feature>
<dbReference type="EMBL" id="PELY01000044">
    <property type="protein sequence ID" value="RTH27982.1"/>
    <property type="molecule type" value="Genomic_DNA"/>
</dbReference>
<dbReference type="Proteomes" id="UP000288347">
    <property type="component" value="Unassembled WGS sequence"/>
</dbReference>
<feature type="domain" description="Clp ATPase C-terminal" evidence="6">
    <location>
        <begin position="349"/>
        <end position="440"/>
    </location>
</feature>
<dbReference type="PRINTS" id="PR00300">
    <property type="entry name" value="CLPPROTEASEA"/>
</dbReference>
<dbReference type="GO" id="GO:0005737">
    <property type="term" value="C:cytoplasm"/>
    <property type="evidence" value="ECO:0007669"/>
    <property type="project" value="TreeGrafter"/>
</dbReference>
<dbReference type="InterPro" id="IPR001270">
    <property type="entry name" value="ClpA/B"/>
</dbReference>
<feature type="transmembrane region" description="Helical" evidence="4">
    <location>
        <begin position="12"/>
        <end position="29"/>
    </location>
</feature>
<sequence>MLAKQNLRLSEVHLILSLALVAATLFGLTEKDLKPFSPLMALLALAYGLAWSYLRFGRPRFFKTGARVFAAIAFAFFALAEAVLLLSLFMRWDTVAFALALGFLPLLGALWTTLQVSPVNQVPGQTALAGERVVPVSQGRVHLGRSGVSLEGVDFAELSRKLRERVIGQEEAVDALIRGLKRKAAGFGRKGKPFSAMLLGPTGTGKTELAKALAESLGRPLVRYDMNAFGQEHTAALLVGSPPGYVGSDKPGRLYEDLLRAPEAVVLFDEMEKAHPFVLDPLLQLLDEGRFQELSQGLVVQASDAVLLFTTNLLTEVPEGADLRGLLVARGLRPEFVNRVDEVVAFRPFTREVLLEVARRHLLGYLEGWKRARGLAFRLEVDEAVLHRLVSLCDLRFGARDLQRVIEGTVGDALADAYLRRGGRKFSRLRIYLDGDNLVAVLED</sequence>
<feature type="domain" description="AAA+ ATPase" evidence="5">
    <location>
        <begin position="192"/>
        <end position="342"/>
    </location>
</feature>
<dbReference type="InterPro" id="IPR019489">
    <property type="entry name" value="Clp_ATPase_C"/>
</dbReference>
<evidence type="ECO:0000313" key="10">
    <source>
        <dbReference type="Proteomes" id="UP000288347"/>
    </source>
</evidence>
<gene>
    <name evidence="8" type="ORF">CSW29_10710</name>
    <name evidence="7" type="ORF">CSW38_02095</name>
</gene>
<keyword evidence="4" id="KW-0472">Membrane</keyword>
<evidence type="ECO:0000256" key="2">
    <source>
        <dbReference type="ARBA" id="ARBA00022840"/>
    </source>
</evidence>
<dbReference type="GO" id="GO:0034605">
    <property type="term" value="P:cellular response to heat"/>
    <property type="evidence" value="ECO:0007669"/>
    <property type="project" value="TreeGrafter"/>
</dbReference>
<evidence type="ECO:0000313" key="9">
    <source>
        <dbReference type="Proteomes" id="UP000287306"/>
    </source>
</evidence>
<evidence type="ECO:0000256" key="1">
    <source>
        <dbReference type="ARBA" id="ARBA00022741"/>
    </source>
</evidence>
<evidence type="ECO:0000259" key="6">
    <source>
        <dbReference type="SMART" id="SM01086"/>
    </source>
</evidence>
<dbReference type="Proteomes" id="UP000287306">
    <property type="component" value="Unassembled WGS sequence"/>
</dbReference>
<dbReference type="SMART" id="SM00382">
    <property type="entry name" value="AAA"/>
    <property type="match status" value="1"/>
</dbReference>
<evidence type="ECO:0000313" key="7">
    <source>
        <dbReference type="EMBL" id="RTH27982.1"/>
    </source>
</evidence>
<dbReference type="CDD" id="cd19499">
    <property type="entry name" value="RecA-like_ClpB_Hsp104-like"/>
    <property type="match status" value="1"/>
</dbReference>
<evidence type="ECO:0000313" key="8">
    <source>
        <dbReference type="EMBL" id="RTH98088.1"/>
    </source>
</evidence>
<dbReference type="InterPro" id="IPR003959">
    <property type="entry name" value="ATPase_AAA_core"/>
</dbReference>
<keyword evidence="4" id="KW-1133">Transmembrane helix</keyword>
<dbReference type="GO" id="GO:0016887">
    <property type="term" value="F:ATP hydrolysis activity"/>
    <property type="evidence" value="ECO:0007669"/>
    <property type="project" value="InterPro"/>
</dbReference>
<dbReference type="PANTHER" id="PTHR11638:SF18">
    <property type="entry name" value="HEAT SHOCK PROTEIN 104"/>
    <property type="match status" value="1"/>
</dbReference>
<keyword evidence="2" id="KW-0067">ATP-binding</keyword>
<dbReference type="Pfam" id="PF10431">
    <property type="entry name" value="ClpB_D2-small"/>
    <property type="match status" value="1"/>
</dbReference>
<accession>A0A430S2L5</accession>
<evidence type="ECO:0000256" key="3">
    <source>
        <dbReference type="ARBA" id="ARBA00023186"/>
    </source>
</evidence>
<dbReference type="Pfam" id="PF07724">
    <property type="entry name" value="AAA_2"/>
    <property type="match status" value="1"/>
</dbReference>
<evidence type="ECO:0000256" key="4">
    <source>
        <dbReference type="SAM" id="Phobius"/>
    </source>
</evidence>
<dbReference type="InterPro" id="IPR027417">
    <property type="entry name" value="P-loop_NTPase"/>
</dbReference>
<dbReference type="InterPro" id="IPR050130">
    <property type="entry name" value="ClpA_ClpB"/>
</dbReference>
<keyword evidence="3" id="KW-0143">Chaperone</keyword>
<organism evidence="7 9">
    <name type="scientific">Thermus scotoductus</name>
    <dbReference type="NCBI Taxonomy" id="37636"/>
    <lineage>
        <taxon>Bacteria</taxon>
        <taxon>Thermotogati</taxon>
        <taxon>Deinococcota</taxon>
        <taxon>Deinococci</taxon>
        <taxon>Thermales</taxon>
        <taxon>Thermaceae</taxon>
        <taxon>Thermus</taxon>
    </lineage>
</organism>
<protein>
    <recommendedName>
        <fullName evidence="11">ATP-dependent Clp protease ATP-binding subunit</fullName>
    </recommendedName>
</protein>
<dbReference type="SUPFAM" id="SSF52540">
    <property type="entry name" value="P-loop containing nucleoside triphosphate hydrolases"/>
    <property type="match status" value="1"/>
</dbReference>
<feature type="transmembrane region" description="Helical" evidence="4">
    <location>
        <begin position="68"/>
        <end position="89"/>
    </location>
</feature>
<dbReference type="Gene3D" id="3.40.50.300">
    <property type="entry name" value="P-loop containing nucleotide triphosphate hydrolases"/>
    <property type="match status" value="1"/>
</dbReference>
<reference evidence="9 10" key="1">
    <citation type="journal article" date="2019" name="Extremophiles">
        <title>Biogeography of thermophiles and predominance of Thermus scotoductus in domestic water heaters.</title>
        <authorList>
            <person name="Wilpiszeski R.L."/>
            <person name="Zhang Z."/>
            <person name="House C.H."/>
        </authorList>
    </citation>
    <scope>NUCLEOTIDE SEQUENCE [LARGE SCALE GENOMIC DNA]</scope>
    <source>
        <strain evidence="8 10">16_S16</strain>
        <strain evidence="7 9">25_S25</strain>
    </source>
</reference>
<dbReference type="Gene3D" id="1.10.8.60">
    <property type="match status" value="1"/>
</dbReference>
<dbReference type="EMBL" id="PEMH01000364">
    <property type="protein sequence ID" value="RTH98088.1"/>
    <property type="molecule type" value="Genomic_DNA"/>
</dbReference>
<dbReference type="InterPro" id="IPR003593">
    <property type="entry name" value="AAA+_ATPase"/>
</dbReference>
<keyword evidence="4" id="KW-0812">Transmembrane</keyword>